<dbReference type="EMBL" id="FMWP01000138">
    <property type="protein sequence ID" value="SDA03730.1"/>
    <property type="molecule type" value="Genomic_DNA"/>
</dbReference>
<name>A0A2X0LU97_9BASI</name>
<dbReference type="GO" id="GO:0005524">
    <property type="term" value="F:ATP binding"/>
    <property type="evidence" value="ECO:0007669"/>
    <property type="project" value="UniProtKB-KW"/>
</dbReference>
<dbReference type="STRING" id="289078.A0A2X0LU97"/>
<feature type="region of interest" description="Disordered" evidence="5">
    <location>
        <begin position="82"/>
        <end position="103"/>
    </location>
</feature>
<dbReference type="GO" id="GO:0004386">
    <property type="term" value="F:helicase activity"/>
    <property type="evidence" value="ECO:0007669"/>
    <property type="project" value="UniProtKB-KW"/>
</dbReference>
<gene>
    <name evidence="8" type="ORF">BZ3500_MVSOF-1268-A1-R1_CHR11-1G03170</name>
</gene>
<evidence type="ECO:0000313" key="9">
    <source>
        <dbReference type="Proteomes" id="UP000249723"/>
    </source>
</evidence>
<dbReference type="InterPro" id="IPR003840">
    <property type="entry name" value="DNA_helicase_dom"/>
</dbReference>
<keyword evidence="4" id="KW-0067">ATP-binding</keyword>
<evidence type="ECO:0000259" key="6">
    <source>
        <dbReference type="Pfam" id="PF02689"/>
    </source>
</evidence>
<dbReference type="PANTHER" id="PTHR45786:SF74">
    <property type="entry name" value="ATP-DEPENDENT DNA HELICASE"/>
    <property type="match status" value="1"/>
</dbReference>
<reference evidence="9" key="1">
    <citation type="submission" date="2016-10" db="EMBL/GenBank/DDBJ databases">
        <authorList>
            <person name="Jeantristanb JTB J.-T."/>
            <person name="Ricardo R."/>
        </authorList>
    </citation>
    <scope>NUCLEOTIDE SEQUENCE [LARGE SCALE GENOMIC DNA]</scope>
</reference>
<keyword evidence="2" id="KW-0378">Hydrolase</keyword>
<dbReference type="Proteomes" id="UP000249723">
    <property type="component" value="Unassembled WGS sequence"/>
</dbReference>
<evidence type="ECO:0000256" key="1">
    <source>
        <dbReference type="ARBA" id="ARBA00022741"/>
    </source>
</evidence>
<evidence type="ECO:0000313" key="8">
    <source>
        <dbReference type="EMBL" id="SDA03730.1"/>
    </source>
</evidence>
<evidence type="ECO:0000256" key="4">
    <source>
        <dbReference type="ARBA" id="ARBA00022840"/>
    </source>
</evidence>
<keyword evidence="1" id="KW-0547">Nucleotide-binding</keyword>
<dbReference type="AlphaFoldDB" id="A0A2X0LU97"/>
<accession>A0A2X0LU97</accession>
<keyword evidence="9" id="KW-1185">Reference proteome</keyword>
<keyword evidence="3" id="KW-0347">Helicase</keyword>
<organism evidence="8 9">
    <name type="scientific">Microbotryum saponariae</name>
    <dbReference type="NCBI Taxonomy" id="289078"/>
    <lineage>
        <taxon>Eukaryota</taxon>
        <taxon>Fungi</taxon>
        <taxon>Dikarya</taxon>
        <taxon>Basidiomycota</taxon>
        <taxon>Pucciniomycotina</taxon>
        <taxon>Microbotryomycetes</taxon>
        <taxon>Microbotryales</taxon>
        <taxon>Microbotryaceae</taxon>
        <taxon>Microbotryum</taxon>
    </lineage>
</organism>
<dbReference type="InterPro" id="IPR025476">
    <property type="entry name" value="Helitron_helicase-like"/>
</dbReference>
<evidence type="ECO:0000259" key="7">
    <source>
        <dbReference type="Pfam" id="PF14214"/>
    </source>
</evidence>
<feature type="domain" description="Helitron helicase-like" evidence="7">
    <location>
        <begin position="373"/>
        <end position="430"/>
    </location>
</feature>
<protein>
    <submittedName>
        <fullName evidence="8">BZ3500_MvSof-1268-A1-R1_Chr11-1g03170 protein</fullName>
    </submittedName>
</protein>
<sequence>MAVCTHCKARHWKCERTKSTEHFSTCCSQGKVQLPPLPSPMPKAEASRENARSYNNALSFTSLAAHFDQTRLCTLGPPVLRVHGSSTRPRPPTLDLGPGGADSRIQRSTLTKLEPMLRGGNRFVREFASAKARAGWDTAKERVLRLCLPRGRDRRTHNLPTSSTEMAMHICDSDTNTGDRGPQDLILEVHDVRCPDSRPKYQVMASTPTFLFAGSTKLGRRSPATESRSTVVFNCASYLPVLVRMKKAKRRTKTTTMRMKTARKGTKRMVKVKVSVFGSLPSRRSRKRGRGESTRVSRSQFFAYYLHERDDYFSIPHCTQARITDAAIATGLTPNQFGRSVILGSTFKNSPREITQRYLDAMACVAALGPNDEACNRLDLLARVFEAKLNRLCDDVFGIQQRAGCFGVVLTHAHVIEYQKRGLPHAHILILITLAPDEHPLSREAIDKMISAEIPDPLCYPELHETRNYLLFVSQLSDYLLFAEGQRTAEGLINFVYPGRRTVKKESLDDLNQLYSRAGLCNGTRLIVFTQDRDRQLGCTMRRLQFPLRVALAMTINQAQGQSLDRVGVDLSLHLVFTHGQLYVAMSRVMSVGDPAHDDNDLQAVTPNPVFRFVLRAMSSHSSR</sequence>
<dbReference type="Pfam" id="PF14214">
    <property type="entry name" value="Helitron_like_N"/>
    <property type="match status" value="1"/>
</dbReference>
<dbReference type="InterPro" id="IPR027417">
    <property type="entry name" value="P-loop_NTPase"/>
</dbReference>
<evidence type="ECO:0000256" key="3">
    <source>
        <dbReference type="ARBA" id="ARBA00022806"/>
    </source>
</evidence>
<dbReference type="Pfam" id="PF02689">
    <property type="entry name" value="Herpes_Helicase"/>
    <property type="match status" value="1"/>
</dbReference>
<dbReference type="GO" id="GO:0016787">
    <property type="term" value="F:hydrolase activity"/>
    <property type="evidence" value="ECO:0007669"/>
    <property type="project" value="UniProtKB-KW"/>
</dbReference>
<feature type="domain" description="DNA replication helicase" evidence="6">
    <location>
        <begin position="548"/>
        <end position="602"/>
    </location>
</feature>
<dbReference type="CDD" id="cd18809">
    <property type="entry name" value="SF1_C_RecD"/>
    <property type="match status" value="1"/>
</dbReference>
<dbReference type="PANTHER" id="PTHR45786">
    <property type="entry name" value="DNA BINDING PROTEIN-LIKE"/>
    <property type="match status" value="1"/>
</dbReference>
<proteinExistence type="predicted"/>
<dbReference type="OrthoDB" id="7698527at2759"/>
<dbReference type="SUPFAM" id="SSF52540">
    <property type="entry name" value="P-loop containing nucleoside triphosphate hydrolases"/>
    <property type="match status" value="1"/>
</dbReference>
<evidence type="ECO:0000256" key="2">
    <source>
        <dbReference type="ARBA" id="ARBA00022801"/>
    </source>
</evidence>
<evidence type="ECO:0000256" key="5">
    <source>
        <dbReference type="SAM" id="MobiDB-lite"/>
    </source>
</evidence>